<dbReference type="PANTHER" id="PTHR33121">
    <property type="entry name" value="CYCLIC DI-GMP PHOSPHODIESTERASE PDEF"/>
    <property type="match status" value="1"/>
</dbReference>
<dbReference type="SMART" id="SM00267">
    <property type="entry name" value="GGDEF"/>
    <property type="match status" value="1"/>
</dbReference>
<name>A0ABS9P7K4_9GAMM</name>
<evidence type="ECO:0000259" key="1">
    <source>
        <dbReference type="PROSITE" id="PS50883"/>
    </source>
</evidence>
<dbReference type="InterPro" id="IPR029016">
    <property type="entry name" value="GAF-like_dom_sf"/>
</dbReference>
<feature type="domain" description="EAL" evidence="1">
    <location>
        <begin position="344"/>
        <end position="594"/>
    </location>
</feature>
<reference evidence="3 4" key="1">
    <citation type="submission" date="2020-05" db="EMBL/GenBank/DDBJ databases">
        <title>Comparative genomic analysis of denitrifying bacteria from Halomonas genus.</title>
        <authorList>
            <person name="Wang L."/>
            <person name="Shao Z."/>
        </authorList>
    </citation>
    <scope>NUCLEOTIDE SEQUENCE [LARGE SCALE GENOMIC DNA]</scope>
    <source>
        <strain evidence="3 4">A4</strain>
    </source>
</reference>
<dbReference type="SUPFAM" id="SSF55781">
    <property type="entry name" value="GAF domain-like"/>
    <property type="match status" value="1"/>
</dbReference>
<dbReference type="RefSeq" id="WP_238976905.1">
    <property type="nucleotide sequence ID" value="NZ_JABFUC010000005.1"/>
</dbReference>
<evidence type="ECO:0000313" key="4">
    <source>
        <dbReference type="Proteomes" id="UP000814385"/>
    </source>
</evidence>
<dbReference type="Pfam" id="PF00990">
    <property type="entry name" value="GGDEF"/>
    <property type="match status" value="1"/>
</dbReference>
<dbReference type="InterPro" id="IPR000160">
    <property type="entry name" value="GGDEF_dom"/>
</dbReference>
<dbReference type="Gene3D" id="3.30.70.270">
    <property type="match status" value="1"/>
</dbReference>
<dbReference type="InterPro" id="IPR001633">
    <property type="entry name" value="EAL_dom"/>
</dbReference>
<sequence>MMAPEDAFRLLADSLGSTGTPRVFDLLVERLAAIFEAEHALIAELLPDGETLRTVAGWSQGQLQPAVTYPLAGTPCAHVLDDQACHYPDNVCARFPDDPLLREMGVTSYMGVPIKAPDGQLLGLMAILDSQPLALADYAPEVLRIAAAQAGAELARQAAERERRSSHHRIEQLAFWDSVTGLPNRRHFMERLNDSFDRASRQGSALGLVYLDLQRFRQINDTQGHALGDRLLAAIAARFGAVTAPGEFVARLGGDEFMVLLMDTDPAAMAGAIERYRRSLSPPIPIAERRFAIAASAGAALFPSDAEDAQSLFQHASIALNHAKRSGDRTRFFSPSMADELYQREVLQVRFIDALARNGLSLHFQPQFCLVSGKLIGAEALCRWQDDTLGWVSPGDFIPLAEEQGLIGRLGDWVLDAACRQLERWEAQGKAFPGRLCVNVSAQQMDDPQLAEHVQRLTARVAPGRIGLELTESGLMRNPDQTVSITRALRAAGFGMAIDDFGTGYSSLTYLKRFAADTLKIDMSFVQDMLESSHDRAIVATIIAMAQTLGMRTVAEGVETHDQAEALKALGCSGVQGFYFGRPVDADSFAAHWL</sequence>
<dbReference type="InterPro" id="IPR003018">
    <property type="entry name" value="GAF"/>
</dbReference>
<organism evidence="3 4">
    <name type="scientific">Billgrantia campisalis</name>
    <dbReference type="NCBI Taxonomy" id="74661"/>
    <lineage>
        <taxon>Bacteria</taxon>
        <taxon>Pseudomonadati</taxon>
        <taxon>Pseudomonadota</taxon>
        <taxon>Gammaproteobacteria</taxon>
        <taxon>Oceanospirillales</taxon>
        <taxon>Halomonadaceae</taxon>
        <taxon>Billgrantia</taxon>
    </lineage>
</organism>
<evidence type="ECO:0000259" key="2">
    <source>
        <dbReference type="PROSITE" id="PS50887"/>
    </source>
</evidence>
<dbReference type="Gene3D" id="3.20.20.450">
    <property type="entry name" value="EAL domain"/>
    <property type="match status" value="1"/>
</dbReference>
<accession>A0ABS9P7K4</accession>
<evidence type="ECO:0000313" key="3">
    <source>
        <dbReference type="EMBL" id="MCG6657756.1"/>
    </source>
</evidence>
<feature type="domain" description="GGDEF" evidence="2">
    <location>
        <begin position="204"/>
        <end position="336"/>
    </location>
</feature>
<dbReference type="CDD" id="cd01949">
    <property type="entry name" value="GGDEF"/>
    <property type="match status" value="1"/>
</dbReference>
<dbReference type="InterPro" id="IPR050706">
    <property type="entry name" value="Cyclic-di-GMP_PDE-like"/>
</dbReference>
<proteinExistence type="predicted"/>
<dbReference type="CDD" id="cd01948">
    <property type="entry name" value="EAL"/>
    <property type="match status" value="1"/>
</dbReference>
<protein>
    <submittedName>
        <fullName evidence="3">Sensor domain-containing phosphodiesterase</fullName>
    </submittedName>
</protein>
<dbReference type="SUPFAM" id="SSF55073">
    <property type="entry name" value="Nucleotide cyclase"/>
    <property type="match status" value="1"/>
</dbReference>
<dbReference type="PANTHER" id="PTHR33121:SF70">
    <property type="entry name" value="SIGNALING PROTEIN YKOW"/>
    <property type="match status" value="1"/>
</dbReference>
<gene>
    <name evidence="3" type="ORF">HOP52_08300</name>
</gene>
<dbReference type="SMART" id="SM00065">
    <property type="entry name" value="GAF"/>
    <property type="match status" value="1"/>
</dbReference>
<comment type="caution">
    <text evidence="3">The sequence shown here is derived from an EMBL/GenBank/DDBJ whole genome shotgun (WGS) entry which is preliminary data.</text>
</comment>
<dbReference type="InterPro" id="IPR043128">
    <property type="entry name" value="Rev_trsase/Diguanyl_cyclase"/>
</dbReference>
<dbReference type="SMART" id="SM00052">
    <property type="entry name" value="EAL"/>
    <property type="match status" value="1"/>
</dbReference>
<dbReference type="NCBIfam" id="TIGR00254">
    <property type="entry name" value="GGDEF"/>
    <property type="match status" value="1"/>
</dbReference>
<dbReference type="PROSITE" id="PS50883">
    <property type="entry name" value="EAL"/>
    <property type="match status" value="1"/>
</dbReference>
<dbReference type="InterPro" id="IPR029787">
    <property type="entry name" value="Nucleotide_cyclase"/>
</dbReference>
<dbReference type="Pfam" id="PF01590">
    <property type="entry name" value="GAF"/>
    <property type="match status" value="1"/>
</dbReference>
<dbReference type="PROSITE" id="PS50887">
    <property type="entry name" value="GGDEF"/>
    <property type="match status" value="1"/>
</dbReference>
<dbReference type="Gene3D" id="3.30.450.40">
    <property type="match status" value="1"/>
</dbReference>
<dbReference type="EMBL" id="JABFUC010000005">
    <property type="protein sequence ID" value="MCG6657756.1"/>
    <property type="molecule type" value="Genomic_DNA"/>
</dbReference>
<dbReference type="InterPro" id="IPR035919">
    <property type="entry name" value="EAL_sf"/>
</dbReference>
<dbReference type="SUPFAM" id="SSF141868">
    <property type="entry name" value="EAL domain-like"/>
    <property type="match status" value="1"/>
</dbReference>
<dbReference type="Proteomes" id="UP000814385">
    <property type="component" value="Unassembled WGS sequence"/>
</dbReference>
<keyword evidence="4" id="KW-1185">Reference proteome</keyword>
<dbReference type="Pfam" id="PF00563">
    <property type="entry name" value="EAL"/>
    <property type="match status" value="1"/>
</dbReference>